<accession>A0A6G0II06</accession>
<keyword evidence="4 5" id="KW-1015">Disulfide bond</keyword>
<keyword evidence="10" id="KW-1185">Reference proteome</keyword>
<evidence type="ECO:0000313" key="10">
    <source>
        <dbReference type="Proteomes" id="UP000424527"/>
    </source>
</evidence>
<evidence type="ECO:0000256" key="7">
    <source>
        <dbReference type="SAM" id="SignalP"/>
    </source>
</evidence>
<dbReference type="InterPro" id="IPR051503">
    <property type="entry name" value="ComplSys_Reg/VirEntry_Med"/>
</dbReference>
<dbReference type="CDD" id="cd00033">
    <property type="entry name" value="CCP"/>
    <property type="match status" value="4"/>
</dbReference>
<gene>
    <name evidence="9" type="ORF">D5F01_LYC10783</name>
</gene>
<dbReference type="PANTHER" id="PTHR45785:SF2">
    <property type="entry name" value="COMPLEMENT FACTOR H-RELATED"/>
    <property type="match status" value="1"/>
</dbReference>
<comment type="caution">
    <text evidence="9">The sequence shown here is derived from an EMBL/GenBank/DDBJ whole genome shotgun (WGS) entry which is preliminary data.</text>
</comment>
<comment type="subcellular location">
    <subcellularLocation>
        <location evidence="1">Virion</location>
    </subcellularLocation>
</comment>
<evidence type="ECO:0000313" key="9">
    <source>
        <dbReference type="EMBL" id="KAE8291188.1"/>
    </source>
</evidence>
<evidence type="ECO:0000259" key="8">
    <source>
        <dbReference type="PROSITE" id="PS50923"/>
    </source>
</evidence>
<protein>
    <submittedName>
        <fullName evidence="9">Complement factor H-related protein 5</fullName>
    </submittedName>
</protein>
<feature type="domain" description="Sushi" evidence="8">
    <location>
        <begin position="242"/>
        <end position="295"/>
    </location>
</feature>
<keyword evidence="3 7" id="KW-0732">Signal</keyword>
<dbReference type="PROSITE" id="PS50923">
    <property type="entry name" value="SUSHI"/>
    <property type="match status" value="4"/>
</dbReference>
<feature type="domain" description="Sushi" evidence="8">
    <location>
        <begin position="147"/>
        <end position="208"/>
    </location>
</feature>
<feature type="domain" description="Sushi" evidence="8">
    <location>
        <begin position="86"/>
        <end position="144"/>
    </location>
</feature>
<comment type="caution">
    <text evidence="5">Lacks conserved residue(s) required for the propagation of feature annotation.</text>
</comment>
<dbReference type="Pfam" id="PF00084">
    <property type="entry name" value="Sushi"/>
    <property type="match status" value="4"/>
</dbReference>
<evidence type="ECO:0000256" key="6">
    <source>
        <dbReference type="SAM" id="MobiDB-lite"/>
    </source>
</evidence>
<evidence type="ECO:0000256" key="3">
    <source>
        <dbReference type="ARBA" id="ARBA00022729"/>
    </source>
</evidence>
<sequence length="361" mass="40403">MSVRCLIFVVLLWFPGLLHAESAAQPCHAPRLDNGYFVPEQHMYAHESMLTYACDNKHKPVMENWWAKITCQNGNWSHKPQCIDQKACFAPTIPNANYTKNQDGWYEEGYKIRITCDTGYEFKNNDATAVCTNGTWSSVPVCEKSTLACGEPPQIPHAVIIQGYQEVFAVDSEVQYKCKDGYTMGEAKNKKSIICISGNWTEGPTCRPSTNSGLNDRKPPFATRPSTNSGLNDSKPSFTTIDQCGSPPNVLDGLVVEESLRSLTYKCNSYYKLIGPDTVVCYSDGTWSEVPTCADRFCSVNTDKDPKLIPNGVTYIKYGDTVELECKDEHMFKNFSVARCTDGRLTVSRCCNRLQIRTNTC</sequence>
<feature type="chain" id="PRO_5026305494" evidence="7">
    <location>
        <begin position="21"/>
        <end position="361"/>
    </location>
</feature>
<reference evidence="9 10" key="1">
    <citation type="submission" date="2019-07" db="EMBL/GenBank/DDBJ databases">
        <title>Chromosome genome assembly for large yellow croaker.</title>
        <authorList>
            <person name="Xiao S."/>
        </authorList>
    </citation>
    <scope>NUCLEOTIDE SEQUENCE [LARGE SCALE GENOMIC DNA]</scope>
    <source>
        <strain evidence="9">JMULYC20181020</strain>
        <tissue evidence="9">Muscle</tissue>
    </source>
</reference>
<evidence type="ECO:0000256" key="4">
    <source>
        <dbReference type="ARBA" id="ARBA00023157"/>
    </source>
</evidence>
<dbReference type="Proteomes" id="UP000424527">
    <property type="component" value="Unassembled WGS sequence"/>
</dbReference>
<name>A0A6G0II06_LARCR</name>
<feature type="disulfide bond" evidence="5">
    <location>
        <begin position="88"/>
        <end position="131"/>
    </location>
</feature>
<dbReference type="SUPFAM" id="SSF57535">
    <property type="entry name" value="Complement control module/SCR domain"/>
    <property type="match status" value="4"/>
</dbReference>
<organism evidence="9 10">
    <name type="scientific">Larimichthys crocea</name>
    <name type="common">Large yellow croaker</name>
    <name type="synonym">Pseudosciaena crocea</name>
    <dbReference type="NCBI Taxonomy" id="215358"/>
    <lineage>
        <taxon>Eukaryota</taxon>
        <taxon>Metazoa</taxon>
        <taxon>Chordata</taxon>
        <taxon>Craniata</taxon>
        <taxon>Vertebrata</taxon>
        <taxon>Euteleostomi</taxon>
        <taxon>Actinopterygii</taxon>
        <taxon>Neopterygii</taxon>
        <taxon>Teleostei</taxon>
        <taxon>Neoteleostei</taxon>
        <taxon>Acanthomorphata</taxon>
        <taxon>Eupercaria</taxon>
        <taxon>Sciaenidae</taxon>
        <taxon>Larimichthys</taxon>
    </lineage>
</organism>
<evidence type="ECO:0000256" key="5">
    <source>
        <dbReference type="PROSITE-ProRule" id="PRU00302"/>
    </source>
</evidence>
<evidence type="ECO:0000256" key="1">
    <source>
        <dbReference type="ARBA" id="ARBA00004328"/>
    </source>
</evidence>
<keyword evidence="2 5" id="KW-0768">Sushi</keyword>
<feature type="domain" description="Sushi" evidence="8">
    <location>
        <begin position="25"/>
        <end position="84"/>
    </location>
</feature>
<dbReference type="InterPro" id="IPR000436">
    <property type="entry name" value="Sushi_SCR_CCP_dom"/>
</dbReference>
<dbReference type="SMART" id="SM00032">
    <property type="entry name" value="CCP"/>
    <property type="match status" value="5"/>
</dbReference>
<feature type="signal peptide" evidence="7">
    <location>
        <begin position="1"/>
        <end position="20"/>
    </location>
</feature>
<dbReference type="InterPro" id="IPR035976">
    <property type="entry name" value="Sushi/SCR/CCP_sf"/>
</dbReference>
<feature type="region of interest" description="Disordered" evidence="6">
    <location>
        <begin position="207"/>
        <end position="240"/>
    </location>
</feature>
<dbReference type="PANTHER" id="PTHR45785">
    <property type="entry name" value="COMPLEMENT FACTOR H-RELATED"/>
    <property type="match status" value="1"/>
</dbReference>
<dbReference type="AlphaFoldDB" id="A0A6G0II06"/>
<proteinExistence type="predicted"/>
<evidence type="ECO:0000256" key="2">
    <source>
        <dbReference type="ARBA" id="ARBA00022659"/>
    </source>
</evidence>
<dbReference type="EMBL" id="REGW02000010">
    <property type="protein sequence ID" value="KAE8291188.1"/>
    <property type="molecule type" value="Genomic_DNA"/>
</dbReference>
<feature type="compositionally biased region" description="Polar residues" evidence="6">
    <location>
        <begin position="224"/>
        <end position="240"/>
    </location>
</feature>
<dbReference type="Gene3D" id="2.10.70.10">
    <property type="entry name" value="Complement Module, domain 1"/>
    <property type="match status" value="4"/>
</dbReference>